<keyword evidence="4" id="KW-1185">Reference proteome</keyword>
<dbReference type="SUPFAM" id="SSF53850">
    <property type="entry name" value="Periplasmic binding protein-like II"/>
    <property type="match status" value="1"/>
</dbReference>
<protein>
    <submittedName>
        <fullName evidence="3">Extracellular solute-binding protein (Family 3)</fullName>
    </submittedName>
</protein>
<comment type="caution">
    <text evidence="3">The sequence shown here is derived from an EMBL/GenBank/DDBJ whole genome shotgun (WGS) entry which is preliminary data.</text>
</comment>
<dbReference type="EMBL" id="SLWY01000033">
    <property type="protein sequence ID" value="TCO76336.1"/>
    <property type="molecule type" value="Genomic_DNA"/>
</dbReference>
<comment type="similarity">
    <text evidence="1">Belongs to the bacterial solute-binding protein 3 family.</text>
</comment>
<organism evidence="3 4">
    <name type="scientific">Plasticicumulans lactativorans</name>
    <dbReference type="NCBI Taxonomy" id="1133106"/>
    <lineage>
        <taxon>Bacteria</taxon>
        <taxon>Pseudomonadati</taxon>
        <taxon>Pseudomonadota</taxon>
        <taxon>Gammaproteobacteria</taxon>
        <taxon>Candidatus Competibacteraceae</taxon>
        <taxon>Plasticicumulans</taxon>
    </lineage>
</organism>
<reference evidence="3 4" key="1">
    <citation type="submission" date="2019-03" db="EMBL/GenBank/DDBJ databases">
        <title>Genomic Encyclopedia of Type Strains, Phase IV (KMG-IV): sequencing the most valuable type-strain genomes for metagenomic binning, comparative biology and taxonomic classification.</title>
        <authorList>
            <person name="Goeker M."/>
        </authorList>
    </citation>
    <scope>NUCLEOTIDE SEQUENCE [LARGE SCALE GENOMIC DNA]</scope>
    <source>
        <strain evidence="3 4">DSM 25287</strain>
    </source>
</reference>
<dbReference type="PANTHER" id="PTHR35936">
    <property type="entry name" value="MEMBRANE-BOUND LYTIC MUREIN TRANSGLYCOSYLASE F"/>
    <property type="match status" value="1"/>
</dbReference>
<dbReference type="AlphaFoldDB" id="A0A4R2KYD0"/>
<keyword evidence="2" id="KW-0732">Signal</keyword>
<feature type="chain" id="PRO_5020852824" evidence="2">
    <location>
        <begin position="30"/>
        <end position="251"/>
    </location>
</feature>
<evidence type="ECO:0000256" key="1">
    <source>
        <dbReference type="ARBA" id="ARBA00010333"/>
    </source>
</evidence>
<evidence type="ECO:0000313" key="4">
    <source>
        <dbReference type="Proteomes" id="UP000295765"/>
    </source>
</evidence>
<evidence type="ECO:0000256" key="2">
    <source>
        <dbReference type="SAM" id="SignalP"/>
    </source>
</evidence>
<dbReference type="Gene3D" id="3.40.190.10">
    <property type="entry name" value="Periplasmic binding protein-like II"/>
    <property type="match status" value="2"/>
</dbReference>
<evidence type="ECO:0000313" key="3">
    <source>
        <dbReference type="EMBL" id="TCO76336.1"/>
    </source>
</evidence>
<gene>
    <name evidence="3" type="ORF">EV699_13317</name>
</gene>
<accession>A0A4R2KYD0</accession>
<sequence>MKLTKSAVASVLAVVAALSVGWPSHRANAAEEPKDAADAQANSAAEARQLEITTKPWKGDFDGMLERRAVRIYVPYSRSLYFVDKGRERGISAQLIRAFERWLNKKYDKQLDQRPITVFVVAATRDRLRDDLLEGRADVAVGNIKVLDELAKDVDFVAPDETAVSTEIVVTGPTAPVIASIDDLSSKTVHVRKASSYYLSLLALNERFKAEGKPPVDIGLVPDALEDEDLLEMVNVGLLQAIVVDDWKAKA</sequence>
<name>A0A4R2KYD0_9GAMM</name>
<dbReference type="RefSeq" id="WP_243662737.1">
    <property type="nucleotide sequence ID" value="NZ_SLWY01000033.1"/>
</dbReference>
<feature type="signal peptide" evidence="2">
    <location>
        <begin position="1"/>
        <end position="29"/>
    </location>
</feature>
<dbReference type="Proteomes" id="UP000295765">
    <property type="component" value="Unassembled WGS sequence"/>
</dbReference>
<proteinExistence type="inferred from homology"/>